<proteinExistence type="inferred from homology"/>
<evidence type="ECO:0000256" key="6">
    <source>
        <dbReference type="ARBA" id="ARBA00023136"/>
    </source>
</evidence>
<dbReference type="PANTHER" id="PTHR43663:SF1">
    <property type="entry name" value="CHROMATE TRANSPORTER"/>
    <property type="match status" value="1"/>
</dbReference>
<evidence type="ECO:0000256" key="4">
    <source>
        <dbReference type="ARBA" id="ARBA00022692"/>
    </source>
</evidence>
<feature type="transmembrane region" description="Helical" evidence="7">
    <location>
        <begin position="137"/>
        <end position="154"/>
    </location>
</feature>
<sequence>MLIGLLGLFIKLSLFSLIAFGGVNALLPTLYDISVNQEKWIDADTFIHYFAIAQAAPGPNLLTVTLIGWNAFGLAGALLATLAVCWPSCILIFYLQRVLANLQHIRWKKTIEYSAGALAVGLVLASAWQIAERINGNAMAYTLTVFCIVFVLVSRKHPLYLIGLGALLGVLGFI</sequence>
<feature type="transmembrane region" description="Helical" evidence="7">
    <location>
        <begin position="67"/>
        <end position="93"/>
    </location>
</feature>
<dbReference type="InterPro" id="IPR052518">
    <property type="entry name" value="CHR_Transporter"/>
</dbReference>
<evidence type="ECO:0000256" key="3">
    <source>
        <dbReference type="ARBA" id="ARBA00022475"/>
    </source>
</evidence>
<organism evidence="8">
    <name type="scientific">Polynucleobacter sp. UK-FUSCHL-C3</name>
    <dbReference type="NCBI Taxonomy" id="2955208"/>
    <lineage>
        <taxon>Bacteria</taxon>
        <taxon>Pseudomonadati</taxon>
        <taxon>Pseudomonadota</taxon>
        <taxon>Betaproteobacteria</taxon>
        <taxon>Burkholderiales</taxon>
        <taxon>Burkholderiaceae</taxon>
        <taxon>Polynucleobacter</taxon>
    </lineage>
</organism>
<protein>
    <submittedName>
        <fullName evidence="8">Chromate transporter</fullName>
    </submittedName>
</protein>
<reference evidence="8" key="1">
    <citation type="submission" date="2022-06" db="EMBL/GenBank/DDBJ databases">
        <title>New Polynucleobacter species.</title>
        <authorList>
            <person name="Hahn M.W."/>
        </authorList>
    </citation>
    <scope>NUCLEOTIDE SEQUENCE</scope>
    <source>
        <strain evidence="8">UK-FUSCHL-C3</strain>
    </source>
</reference>
<keyword evidence="5 7" id="KW-1133">Transmembrane helix</keyword>
<dbReference type="GO" id="GO:0005886">
    <property type="term" value="C:plasma membrane"/>
    <property type="evidence" value="ECO:0007669"/>
    <property type="project" value="UniProtKB-SubCell"/>
</dbReference>
<evidence type="ECO:0000256" key="7">
    <source>
        <dbReference type="SAM" id="Phobius"/>
    </source>
</evidence>
<evidence type="ECO:0000256" key="2">
    <source>
        <dbReference type="ARBA" id="ARBA00005262"/>
    </source>
</evidence>
<dbReference type="PANTHER" id="PTHR43663">
    <property type="entry name" value="CHROMATE TRANSPORT PROTEIN-RELATED"/>
    <property type="match status" value="1"/>
</dbReference>
<keyword evidence="3" id="KW-1003">Cell membrane</keyword>
<evidence type="ECO:0000256" key="1">
    <source>
        <dbReference type="ARBA" id="ARBA00004651"/>
    </source>
</evidence>
<evidence type="ECO:0000313" key="8">
    <source>
        <dbReference type="EMBL" id="XCC58109.1"/>
    </source>
</evidence>
<evidence type="ECO:0000256" key="5">
    <source>
        <dbReference type="ARBA" id="ARBA00022989"/>
    </source>
</evidence>
<accession>A0AAU8A3C8</accession>
<comment type="subcellular location">
    <subcellularLocation>
        <location evidence="1">Cell membrane</location>
        <topology evidence="1">Multi-pass membrane protein</topology>
    </subcellularLocation>
</comment>
<keyword evidence="6 7" id="KW-0472">Membrane</keyword>
<comment type="similarity">
    <text evidence="2">Belongs to the chromate ion transporter (CHR) (TC 2.A.51) family.</text>
</comment>
<dbReference type="GO" id="GO:0015109">
    <property type="term" value="F:chromate transmembrane transporter activity"/>
    <property type="evidence" value="ECO:0007669"/>
    <property type="project" value="InterPro"/>
</dbReference>
<feature type="transmembrane region" description="Helical" evidence="7">
    <location>
        <begin position="113"/>
        <end position="131"/>
    </location>
</feature>
<dbReference type="Pfam" id="PF02417">
    <property type="entry name" value="Chromate_transp"/>
    <property type="match status" value="1"/>
</dbReference>
<name>A0AAU8A3C8_9BURK</name>
<dbReference type="EMBL" id="CP099959">
    <property type="protein sequence ID" value="XCC58109.1"/>
    <property type="molecule type" value="Genomic_DNA"/>
</dbReference>
<dbReference type="RefSeq" id="WP_353439269.1">
    <property type="nucleotide sequence ID" value="NZ_CP099959.1"/>
</dbReference>
<dbReference type="AlphaFoldDB" id="A0AAU8A3C8"/>
<gene>
    <name evidence="8" type="ORF">NKE59_02130</name>
</gene>
<keyword evidence="4 7" id="KW-0812">Transmembrane</keyword>
<dbReference type="InterPro" id="IPR003370">
    <property type="entry name" value="Chromate_transpt"/>
</dbReference>